<evidence type="ECO:0000256" key="2">
    <source>
        <dbReference type="RuleBase" id="RU003749"/>
    </source>
</evidence>
<evidence type="ECO:0000256" key="1">
    <source>
        <dbReference type="ARBA" id="ARBA00009013"/>
    </source>
</evidence>
<proteinExistence type="inferred from homology"/>
<evidence type="ECO:0000259" key="3">
    <source>
        <dbReference type="PROSITE" id="PS50801"/>
    </source>
</evidence>
<accession>A0A1M6T2X3</accession>
<dbReference type="STRING" id="758803.SAMN05421803_12212"/>
<dbReference type="PANTHER" id="PTHR33495:SF2">
    <property type="entry name" value="ANTI-SIGMA FACTOR ANTAGONIST TM_1081-RELATED"/>
    <property type="match status" value="1"/>
</dbReference>
<dbReference type="Proteomes" id="UP000184452">
    <property type="component" value="Unassembled WGS sequence"/>
</dbReference>
<evidence type="ECO:0000313" key="4">
    <source>
        <dbReference type="EMBL" id="SHK51168.1"/>
    </source>
</evidence>
<sequence>MNHQLGYRGNALNVPVDARARRGMRPASPVRRARPDYAGVAMPALTISSTLHDGGRVLALDGEIDLATESRFQDAVTEALITQPSGRVVLDCTDLRFIDSSGLRVLIRAHKTAREQQAVLAIASPLQRVVQTLRITALDTRIPVFGTVSEALAAPRSDTN</sequence>
<gene>
    <name evidence="4" type="ORF">SAMN05421803_12212</name>
</gene>
<dbReference type="PANTHER" id="PTHR33495">
    <property type="entry name" value="ANTI-SIGMA FACTOR ANTAGONIST TM_1081-RELATED-RELATED"/>
    <property type="match status" value="1"/>
</dbReference>
<dbReference type="EMBL" id="FQZK01000022">
    <property type="protein sequence ID" value="SHK51168.1"/>
    <property type="molecule type" value="Genomic_DNA"/>
</dbReference>
<dbReference type="Gene3D" id="3.30.750.24">
    <property type="entry name" value="STAS domain"/>
    <property type="match status" value="1"/>
</dbReference>
<dbReference type="Pfam" id="PF01740">
    <property type="entry name" value="STAS"/>
    <property type="match status" value="1"/>
</dbReference>
<dbReference type="AlphaFoldDB" id="A0A1M6T2X3"/>
<feature type="domain" description="STAS" evidence="3">
    <location>
        <begin position="45"/>
        <end position="155"/>
    </location>
</feature>
<dbReference type="InterPro" id="IPR002645">
    <property type="entry name" value="STAS_dom"/>
</dbReference>
<dbReference type="GO" id="GO:0043856">
    <property type="term" value="F:anti-sigma factor antagonist activity"/>
    <property type="evidence" value="ECO:0007669"/>
    <property type="project" value="InterPro"/>
</dbReference>
<dbReference type="SUPFAM" id="SSF52091">
    <property type="entry name" value="SpoIIaa-like"/>
    <property type="match status" value="1"/>
</dbReference>
<reference evidence="4 5" key="1">
    <citation type="submission" date="2016-11" db="EMBL/GenBank/DDBJ databases">
        <authorList>
            <person name="Jaros S."/>
            <person name="Januszkiewicz K."/>
            <person name="Wedrychowicz H."/>
        </authorList>
    </citation>
    <scope>NUCLEOTIDE SEQUENCE [LARGE SCALE GENOMIC DNA]</scope>
    <source>
        <strain evidence="4 5">CGMCC 4.5723</strain>
    </source>
</reference>
<evidence type="ECO:0000313" key="5">
    <source>
        <dbReference type="Proteomes" id="UP000184452"/>
    </source>
</evidence>
<dbReference type="InterPro" id="IPR003658">
    <property type="entry name" value="Anti-sigma_ant"/>
</dbReference>
<keyword evidence="5" id="KW-1185">Reference proteome</keyword>
<name>A0A1M6T2X3_9ACTN</name>
<comment type="similarity">
    <text evidence="1 2">Belongs to the anti-sigma-factor antagonist family.</text>
</comment>
<protein>
    <recommendedName>
        <fullName evidence="2">Anti-sigma factor antagonist</fullName>
    </recommendedName>
</protein>
<dbReference type="NCBIfam" id="TIGR00377">
    <property type="entry name" value="ant_ant_sig"/>
    <property type="match status" value="1"/>
</dbReference>
<dbReference type="PROSITE" id="PS50801">
    <property type="entry name" value="STAS"/>
    <property type="match status" value="1"/>
</dbReference>
<dbReference type="InterPro" id="IPR036513">
    <property type="entry name" value="STAS_dom_sf"/>
</dbReference>
<organism evidence="4 5">
    <name type="scientific">Nocardiopsis flavescens</name>
    <dbReference type="NCBI Taxonomy" id="758803"/>
    <lineage>
        <taxon>Bacteria</taxon>
        <taxon>Bacillati</taxon>
        <taxon>Actinomycetota</taxon>
        <taxon>Actinomycetes</taxon>
        <taxon>Streptosporangiales</taxon>
        <taxon>Nocardiopsidaceae</taxon>
        <taxon>Nocardiopsis</taxon>
    </lineage>
</organism>
<dbReference type="CDD" id="cd07043">
    <property type="entry name" value="STAS_anti-anti-sigma_factors"/>
    <property type="match status" value="1"/>
</dbReference>